<dbReference type="SUPFAM" id="SSF51197">
    <property type="entry name" value="Clavaminate synthase-like"/>
    <property type="match status" value="1"/>
</dbReference>
<dbReference type="GO" id="GO:0033749">
    <property type="term" value="F:histone H4R3 demethylase activity"/>
    <property type="evidence" value="ECO:0007669"/>
    <property type="project" value="TreeGrafter"/>
</dbReference>
<evidence type="ECO:0000259" key="1">
    <source>
        <dbReference type="PROSITE" id="PS51184"/>
    </source>
</evidence>
<dbReference type="OrthoDB" id="424465at2759"/>
<dbReference type="Gene3D" id="2.60.120.650">
    <property type="entry name" value="Cupin"/>
    <property type="match status" value="1"/>
</dbReference>
<proteinExistence type="predicted"/>
<dbReference type="Proteomes" id="UP000051952">
    <property type="component" value="Unassembled WGS sequence"/>
</dbReference>
<dbReference type="InterPro" id="IPR003347">
    <property type="entry name" value="JmjC_dom"/>
</dbReference>
<dbReference type="Pfam" id="PF02373">
    <property type="entry name" value="JmjC"/>
    <property type="match status" value="1"/>
</dbReference>
<dbReference type="GO" id="GO:0106140">
    <property type="term" value="F:P-TEFb complex binding"/>
    <property type="evidence" value="ECO:0007669"/>
    <property type="project" value="TreeGrafter"/>
</dbReference>
<sequence length="859" mass="94556">MASNLFADEPRLSWIQQYAPSALASPSEGSPKYRVRHVPLAQLSPEEFFTEHFMQHEPVLVGDSFGVTNSGELSAIAPLGALNDIDLFLHEDIATSEADVTTQVPGDVMHAADYFAVDAASEGTTSPSPKVPPRTCTEICALLSHRRENSAVSAQPSSLYAKISTTHSMNLSGCVTGFLNNSTSEPLRPVVHPMLLSPGAYFSWAFIGEALSGSKTHVDVMGSDAWLVVLQGRKLWALCHPLDKHLVMEEGTGEFANMLKIDAVRFPRAKFARISYFIQQSGDAIFVPGDAPHTVINLEFSTSITFNFLYKNTTLTWRRMMQRVVDEDTAEGVLDIVLRRKEDSCDGSPDTRSCSALTVRLHLPHHCFDAPSAATTTAMPLNASPLSTDYGTRALLGDIHAAINEQHGQLLRAESLKSVGWPIGWEMQPRFNNGGGEGRRMVWTYHVDDTTLEELVQRLCVLSATKKKWMSSHYHILVDHHNDVHGGVAAPVKNVCSTVSSHVGRIPSLPPLSVVFQQMWPCDATWAYKPLVAMVQERRKRAAAAAADPSASQHDVVAPLSTWHYSRFPWISRSSSLAEGTCTNTDKAIEPWSCLTYLFYSSPYVVGPVNLFPMLDDRTLQSSEAVTSTSTTEHSQQQQKQYDPHFEEFGWDVKELLQPCATSEDDAPVLCLLDLGDDLMAELCKKLLLTEWGSAFLTFCSRHVMFSDIKSVDWATIGIEKLAILALYFSCRPGVVGFTYNFTFRNVTEPSTICLSGSAADHLLKRVVPSPLAALATKVCLFIEGVIVVAPITTQKILEALSIVTASIPSARDWLRNVVSVKQRDIQAMNNSDALDDAAEREKCLEKLQRAAELVEALS</sequence>
<feature type="domain" description="JmjC" evidence="1">
    <location>
        <begin position="152"/>
        <end position="325"/>
    </location>
</feature>
<protein>
    <recommendedName>
        <fullName evidence="1">JmjC domain-containing protein</fullName>
    </recommendedName>
</protein>
<dbReference type="GO" id="GO:0005634">
    <property type="term" value="C:nucleus"/>
    <property type="evidence" value="ECO:0007669"/>
    <property type="project" value="TreeGrafter"/>
</dbReference>
<keyword evidence="3" id="KW-1185">Reference proteome</keyword>
<dbReference type="EMBL" id="CYKH01001692">
    <property type="protein sequence ID" value="CUG88981.1"/>
    <property type="molecule type" value="Genomic_DNA"/>
</dbReference>
<reference evidence="3" key="1">
    <citation type="submission" date="2015-09" db="EMBL/GenBank/DDBJ databases">
        <authorList>
            <consortium name="Pathogen Informatics"/>
        </authorList>
    </citation>
    <scope>NUCLEOTIDE SEQUENCE [LARGE SCALE GENOMIC DNA]</scope>
    <source>
        <strain evidence="3">Lake Konstanz</strain>
    </source>
</reference>
<dbReference type="GO" id="GO:0005737">
    <property type="term" value="C:cytoplasm"/>
    <property type="evidence" value="ECO:0007669"/>
    <property type="project" value="TreeGrafter"/>
</dbReference>
<name>A0A0S4JGA8_BODSA</name>
<dbReference type="VEuPathDB" id="TriTrypDB:BSAL_18615"/>
<dbReference type="AlphaFoldDB" id="A0A0S4JGA8"/>
<dbReference type="SMART" id="SM00558">
    <property type="entry name" value="JmjC"/>
    <property type="match status" value="1"/>
</dbReference>
<organism evidence="2 3">
    <name type="scientific">Bodo saltans</name>
    <name type="common">Flagellated protozoan</name>
    <dbReference type="NCBI Taxonomy" id="75058"/>
    <lineage>
        <taxon>Eukaryota</taxon>
        <taxon>Discoba</taxon>
        <taxon>Euglenozoa</taxon>
        <taxon>Kinetoplastea</taxon>
        <taxon>Metakinetoplastina</taxon>
        <taxon>Eubodonida</taxon>
        <taxon>Bodonidae</taxon>
        <taxon>Bodo</taxon>
    </lineage>
</organism>
<dbReference type="PANTHER" id="PTHR12480">
    <property type="entry name" value="ARGININE DEMETHYLASE AND LYSYL-HYDROXYLASE JMJD"/>
    <property type="match status" value="1"/>
</dbReference>
<accession>A0A0S4JGA8</accession>
<dbReference type="InterPro" id="IPR050910">
    <property type="entry name" value="JMJD6_ArgDemeth/LysHydrox"/>
</dbReference>
<gene>
    <name evidence="2" type="ORF">BSAL_18615</name>
</gene>
<dbReference type="PANTHER" id="PTHR12480:SF22">
    <property type="entry name" value="JMJC DOMAIN-CONTAINING PROTEIN"/>
    <property type="match status" value="1"/>
</dbReference>
<dbReference type="PROSITE" id="PS51184">
    <property type="entry name" value="JMJC"/>
    <property type="match status" value="1"/>
</dbReference>
<evidence type="ECO:0000313" key="3">
    <source>
        <dbReference type="Proteomes" id="UP000051952"/>
    </source>
</evidence>
<evidence type="ECO:0000313" key="2">
    <source>
        <dbReference type="EMBL" id="CUG88981.1"/>
    </source>
</evidence>